<accession>A0ABV0N7Q7</accession>
<feature type="non-terminal residue" evidence="2">
    <location>
        <position position="1"/>
    </location>
</feature>
<evidence type="ECO:0000313" key="3">
    <source>
        <dbReference type="Proteomes" id="UP001476798"/>
    </source>
</evidence>
<dbReference type="EMBL" id="JAHRIO010030162">
    <property type="protein sequence ID" value="MEQ2167439.1"/>
    <property type="molecule type" value="Genomic_DNA"/>
</dbReference>
<evidence type="ECO:0000313" key="2">
    <source>
        <dbReference type="EMBL" id="MEQ2167439.1"/>
    </source>
</evidence>
<name>A0ABV0N7Q7_9TELE</name>
<proteinExistence type="predicted"/>
<dbReference type="InterPro" id="IPR015088">
    <property type="entry name" value="Znf_DNA-dir_DNA_pol_B_alpha"/>
</dbReference>
<dbReference type="SUPFAM" id="SSF90234">
    <property type="entry name" value="Zinc finger domain of DNA polymerase-alpha"/>
    <property type="match status" value="1"/>
</dbReference>
<dbReference type="PANTHER" id="PTHR45861:SF1">
    <property type="entry name" value="DNA POLYMERASE ALPHA CATALYTIC SUBUNIT"/>
    <property type="match status" value="1"/>
</dbReference>
<dbReference type="Proteomes" id="UP001476798">
    <property type="component" value="Unassembled WGS sequence"/>
</dbReference>
<comment type="caution">
    <text evidence="2">The sequence shown here is derived from an EMBL/GenBank/DDBJ whole genome shotgun (WGS) entry which is preliminary data.</text>
</comment>
<evidence type="ECO:0000259" key="1">
    <source>
        <dbReference type="Pfam" id="PF08996"/>
    </source>
</evidence>
<dbReference type="InterPro" id="IPR038256">
    <property type="entry name" value="Pol_alpha_znc_sf"/>
</dbReference>
<dbReference type="PANTHER" id="PTHR45861">
    <property type="entry name" value="DNA POLYMERASE ALPHA CATALYTIC SUBUNIT"/>
    <property type="match status" value="1"/>
</dbReference>
<feature type="domain" description="Zinc finger DNA-directed DNA polymerase family B alpha" evidence="1">
    <location>
        <begin position="1"/>
        <end position="109"/>
    </location>
</feature>
<keyword evidence="3" id="KW-1185">Reference proteome</keyword>
<organism evidence="2 3">
    <name type="scientific">Goodea atripinnis</name>
    <dbReference type="NCBI Taxonomy" id="208336"/>
    <lineage>
        <taxon>Eukaryota</taxon>
        <taxon>Metazoa</taxon>
        <taxon>Chordata</taxon>
        <taxon>Craniata</taxon>
        <taxon>Vertebrata</taxon>
        <taxon>Euteleostomi</taxon>
        <taxon>Actinopterygii</taxon>
        <taxon>Neopterygii</taxon>
        <taxon>Teleostei</taxon>
        <taxon>Neoteleostei</taxon>
        <taxon>Acanthomorphata</taxon>
        <taxon>Ovalentaria</taxon>
        <taxon>Atherinomorphae</taxon>
        <taxon>Cyprinodontiformes</taxon>
        <taxon>Goodeidae</taxon>
        <taxon>Goodea</taxon>
    </lineage>
</organism>
<gene>
    <name evidence="2" type="primary">POLA1_1</name>
    <name evidence="2" type="ORF">GOODEAATRI_004235</name>
</gene>
<reference evidence="2 3" key="1">
    <citation type="submission" date="2021-06" db="EMBL/GenBank/DDBJ databases">
        <authorList>
            <person name="Palmer J.M."/>
        </authorList>
    </citation>
    <scope>NUCLEOTIDE SEQUENCE [LARGE SCALE GENOMIC DNA]</scope>
    <source>
        <strain evidence="2 3">GA_2019</strain>
        <tissue evidence="2">Muscle</tissue>
    </source>
</reference>
<dbReference type="Pfam" id="PF08996">
    <property type="entry name" value="zf-DNA_Pol"/>
    <property type="match status" value="1"/>
</dbReference>
<protein>
    <submittedName>
        <fullName evidence="2">DNA polymerase alpha catalytic subunit</fullName>
    </submittedName>
</protein>
<sequence>GWFVCEDQACQNRTRRLPIAFSRHGPICPACTRATLRPEYSEKALYNQLCFYRYIFDWDYAVAKVVQTEERSIVKKLNGVKEAYWKLKEVPDKALATSGYSEVNLAKLFQASASLK</sequence>
<dbReference type="Gene3D" id="1.10.3200.20">
    <property type="entry name" value="DNA Polymerase alpha, zinc finger"/>
    <property type="match status" value="1"/>
</dbReference>